<dbReference type="EMBL" id="AZGY01000026">
    <property type="protein sequence ID" value="KZZ89219.1"/>
    <property type="molecule type" value="Genomic_DNA"/>
</dbReference>
<evidence type="ECO:0000313" key="2">
    <source>
        <dbReference type="Proteomes" id="UP000078544"/>
    </source>
</evidence>
<name>A0A167WSM4_9HYPO</name>
<dbReference type="AlphaFoldDB" id="A0A167WSM4"/>
<keyword evidence="2" id="KW-1185">Reference proteome</keyword>
<evidence type="ECO:0000313" key="1">
    <source>
        <dbReference type="EMBL" id="KZZ89219.1"/>
    </source>
</evidence>
<sequence>MRPPAFKLKFFHAVYPVIFNLGLAAFRPEASGVVKLYVHPGAIHLRDSFSLFIAAVGDYAVASASEKVPESFFMAANLDYGRVRFQGAFSPGWRLDSVDFVPDGLLGDVLIDLATVAESHEVANLGATVFNPRCLRPAPWYEYLNAITDVIAAHRRANKKKRDHQEFDFADVCQTASQPLEVESPEPSQMQLTLQLPNAWAHDDLGPFYGNEKVSDVSEEEMWHIPFYG</sequence>
<accession>A0A167WSM4</accession>
<protein>
    <submittedName>
        <fullName evidence="1">Uncharacterized protein</fullName>
    </submittedName>
</protein>
<dbReference type="OrthoDB" id="4497474at2759"/>
<dbReference type="Proteomes" id="UP000078544">
    <property type="component" value="Unassembled WGS sequence"/>
</dbReference>
<reference evidence="1 2" key="1">
    <citation type="journal article" date="2016" name="Genome Biol. Evol.">
        <title>Divergent and convergent evolution of fungal pathogenicity.</title>
        <authorList>
            <person name="Shang Y."/>
            <person name="Xiao G."/>
            <person name="Zheng P."/>
            <person name="Cen K."/>
            <person name="Zhan S."/>
            <person name="Wang C."/>
        </authorList>
    </citation>
    <scope>NUCLEOTIDE SEQUENCE [LARGE SCALE GENOMIC DNA]</scope>
    <source>
        <strain evidence="1 2">RCEF 2490</strain>
    </source>
</reference>
<gene>
    <name evidence="1" type="ORF">AAL_07867</name>
</gene>
<comment type="caution">
    <text evidence="1">The sequence shown here is derived from an EMBL/GenBank/DDBJ whole genome shotgun (WGS) entry which is preliminary data.</text>
</comment>
<proteinExistence type="predicted"/>
<organism evidence="1 2">
    <name type="scientific">Moelleriella libera RCEF 2490</name>
    <dbReference type="NCBI Taxonomy" id="1081109"/>
    <lineage>
        <taxon>Eukaryota</taxon>
        <taxon>Fungi</taxon>
        <taxon>Dikarya</taxon>
        <taxon>Ascomycota</taxon>
        <taxon>Pezizomycotina</taxon>
        <taxon>Sordariomycetes</taxon>
        <taxon>Hypocreomycetidae</taxon>
        <taxon>Hypocreales</taxon>
        <taxon>Clavicipitaceae</taxon>
        <taxon>Moelleriella</taxon>
    </lineage>
</organism>